<evidence type="ECO:0000313" key="2">
    <source>
        <dbReference type="EMBL" id="SBW12527.1"/>
    </source>
</evidence>
<name>A0A212KLI3_9PROT</name>
<feature type="compositionally biased region" description="Polar residues" evidence="1">
    <location>
        <begin position="35"/>
        <end position="58"/>
    </location>
</feature>
<feature type="compositionally biased region" description="Basic residues" evidence="1">
    <location>
        <begin position="1"/>
        <end position="13"/>
    </location>
</feature>
<feature type="region of interest" description="Disordered" evidence="1">
    <location>
        <begin position="33"/>
        <end position="95"/>
    </location>
</feature>
<feature type="compositionally biased region" description="Basic and acidic residues" evidence="1">
    <location>
        <begin position="72"/>
        <end position="81"/>
    </location>
</feature>
<reference evidence="2" key="1">
    <citation type="submission" date="2016-04" db="EMBL/GenBank/DDBJ databases">
        <authorList>
            <person name="Evans L.H."/>
            <person name="Alamgir A."/>
            <person name="Owens N."/>
            <person name="Weber N.D."/>
            <person name="Virtaneva K."/>
            <person name="Barbian K."/>
            <person name="Babar A."/>
            <person name="Rosenke K."/>
        </authorList>
    </citation>
    <scope>NUCLEOTIDE SEQUENCE</scope>
    <source>
        <strain evidence="2">86</strain>
    </source>
</reference>
<dbReference type="EMBL" id="FLUO01000003">
    <property type="protein sequence ID" value="SBW12527.1"/>
    <property type="molecule type" value="Genomic_DNA"/>
</dbReference>
<proteinExistence type="predicted"/>
<protein>
    <submittedName>
        <fullName evidence="2">Uncharacterized protein</fullName>
    </submittedName>
</protein>
<sequence>MPRSRSAVHRRWHTSGGVSAHRRLAAAGAGVEISPSASIQAQPESVTASTGARGSSTRAVIGASGAGRGKPSSRDDARTPPERQAFAGCSRGQRDSVENLSGEPLFVIFEISRAPPDNQAAIFLNINFSSSERSAALLCFFDHEFGDIFTINNKYRKAFCDIIRGFVFYMKCYSEKSVRNIEGKSDCFNPNFLRIF</sequence>
<evidence type="ECO:0000256" key="1">
    <source>
        <dbReference type="SAM" id="MobiDB-lite"/>
    </source>
</evidence>
<accession>A0A212KLI3</accession>
<feature type="region of interest" description="Disordered" evidence="1">
    <location>
        <begin position="1"/>
        <end position="20"/>
    </location>
</feature>
<organism evidence="2">
    <name type="scientific">uncultured Alphaproteobacteria bacterium</name>
    <dbReference type="NCBI Taxonomy" id="91750"/>
    <lineage>
        <taxon>Bacteria</taxon>
        <taxon>Pseudomonadati</taxon>
        <taxon>Pseudomonadota</taxon>
        <taxon>Alphaproteobacteria</taxon>
        <taxon>environmental samples</taxon>
    </lineage>
</organism>
<gene>
    <name evidence="2" type="ORF">KL86APRO_30076</name>
</gene>
<dbReference type="AlphaFoldDB" id="A0A212KLI3"/>